<dbReference type="SMART" id="SM00857">
    <property type="entry name" value="Resolvase"/>
    <property type="match status" value="1"/>
</dbReference>
<organism evidence="5 6">
    <name type="scientific">Micromonospora echinaurantiaca</name>
    <dbReference type="NCBI Taxonomy" id="47857"/>
    <lineage>
        <taxon>Bacteria</taxon>
        <taxon>Bacillati</taxon>
        <taxon>Actinomycetota</taxon>
        <taxon>Actinomycetes</taxon>
        <taxon>Micromonosporales</taxon>
        <taxon>Micromonosporaceae</taxon>
        <taxon>Micromonospora</taxon>
    </lineage>
</organism>
<dbReference type="PROSITE" id="PS51736">
    <property type="entry name" value="RECOMBINASES_3"/>
    <property type="match status" value="1"/>
</dbReference>
<dbReference type="InterPro" id="IPR011109">
    <property type="entry name" value="DNA_bind_recombinase_dom"/>
</dbReference>
<dbReference type="Pfam" id="PF07508">
    <property type="entry name" value="Recombinase"/>
    <property type="match status" value="1"/>
</dbReference>
<dbReference type="PANTHER" id="PTHR30461">
    <property type="entry name" value="DNA-INVERTASE FROM LAMBDOID PROPHAGE"/>
    <property type="match status" value="1"/>
</dbReference>
<evidence type="ECO:0000313" key="5">
    <source>
        <dbReference type="EMBL" id="SCG69541.1"/>
    </source>
</evidence>
<keyword evidence="2" id="KW-0233">DNA recombination</keyword>
<sequence>MGRVLGVIRLSREREESTSVARQRAYITAWAEQNGHTIAGWAEDEGVSGSVPPWERPQLGEWLPTSLGGRADVARFDILCAWRLDRVSRRVLHLAALMDWCKSTGRAIVSTSEGFDINSPMGAVFVNILAALAEGELEAIRERARSSFAHLMKQGRWRGGFVPYGYRAVKAETGQGWRLEIDPETSKVAREIVRRIIAGESANSVVRWLNETATPSPLDAQRVRAGKATTGTEWRVANLLKMLRSHTLLGYAEMTETRTRPDGTRETFARLVRGEDGLPLQRAEPVVSAAQWEQLQEALRKNANPKAGNRVGGSPLLRVAYCECGEPLYRNRGRHGMYYRCGLRARAGRNCPEGMTSIPAHVLEQITEQTFLLVAGDLEVMRRVFVSGSDHAAELADVEESLAELREHLTAGLFRGERGKAEFAQMYSALEARREALEALPSKPDRWELEPTGQTYRERWATLTTAAERNREMREAGLKVIVYALPSDEELEAMNDPDEYKRVRVIIPEDLMERVQANAAKAA</sequence>
<dbReference type="InterPro" id="IPR036162">
    <property type="entry name" value="Resolvase-like_N_sf"/>
</dbReference>
<dbReference type="InterPro" id="IPR025827">
    <property type="entry name" value="Zn_ribbon_recom_dom"/>
</dbReference>
<dbReference type="InterPro" id="IPR050639">
    <property type="entry name" value="SSR_resolvase"/>
</dbReference>
<dbReference type="CDD" id="cd00338">
    <property type="entry name" value="Ser_Recombinase"/>
    <property type="match status" value="1"/>
</dbReference>
<evidence type="ECO:0000256" key="1">
    <source>
        <dbReference type="ARBA" id="ARBA00023125"/>
    </source>
</evidence>
<evidence type="ECO:0000259" key="4">
    <source>
        <dbReference type="PROSITE" id="PS51737"/>
    </source>
</evidence>
<dbReference type="GO" id="GO:0000150">
    <property type="term" value="F:DNA strand exchange activity"/>
    <property type="evidence" value="ECO:0007669"/>
    <property type="project" value="InterPro"/>
</dbReference>
<evidence type="ECO:0000259" key="3">
    <source>
        <dbReference type="PROSITE" id="PS51736"/>
    </source>
</evidence>
<accession>A0A1C5JGU5</accession>
<name>A0A1C5JGU5_9ACTN</name>
<keyword evidence="6" id="KW-1185">Reference proteome</keyword>
<protein>
    <submittedName>
        <fullName evidence="5">Site-specific DNA recombinase</fullName>
    </submittedName>
</protein>
<dbReference type="Proteomes" id="UP000198217">
    <property type="component" value="Chromosome I"/>
</dbReference>
<keyword evidence="1" id="KW-0238">DNA-binding</keyword>
<proteinExistence type="predicted"/>
<dbReference type="Pfam" id="PF13408">
    <property type="entry name" value="Zn_ribbon_recom"/>
    <property type="match status" value="1"/>
</dbReference>
<feature type="domain" description="Recombinase" evidence="4">
    <location>
        <begin position="163"/>
        <end position="305"/>
    </location>
</feature>
<dbReference type="GO" id="GO:0003677">
    <property type="term" value="F:DNA binding"/>
    <property type="evidence" value="ECO:0007669"/>
    <property type="project" value="UniProtKB-KW"/>
</dbReference>
<evidence type="ECO:0000313" key="6">
    <source>
        <dbReference type="Proteomes" id="UP000198217"/>
    </source>
</evidence>
<dbReference type="PANTHER" id="PTHR30461:SF2">
    <property type="entry name" value="SERINE RECOMBINASE PINE-RELATED"/>
    <property type="match status" value="1"/>
</dbReference>
<dbReference type="PROSITE" id="PS51737">
    <property type="entry name" value="RECOMBINASE_DNA_BIND"/>
    <property type="match status" value="1"/>
</dbReference>
<dbReference type="EMBL" id="LT607750">
    <property type="protein sequence ID" value="SCG69541.1"/>
    <property type="molecule type" value="Genomic_DNA"/>
</dbReference>
<gene>
    <name evidence="5" type="ORF">GA0070609_4425</name>
</gene>
<dbReference type="Gene3D" id="3.90.1750.20">
    <property type="entry name" value="Putative Large Serine Recombinase, Chain B, Domain 2"/>
    <property type="match status" value="1"/>
</dbReference>
<dbReference type="SUPFAM" id="SSF53041">
    <property type="entry name" value="Resolvase-like"/>
    <property type="match status" value="1"/>
</dbReference>
<dbReference type="InterPro" id="IPR038109">
    <property type="entry name" value="DNA_bind_recomb_sf"/>
</dbReference>
<dbReference type="InterPro" id="IPR006119">
    <property type="entry name" value="Resolv_N"/>
</dbReference>
<evidence type="ECO:0000256" key="2">
    <source>
        <dbReference type="ARBA" id="ARBA00023172"/>
    </source>
</evidence>
<dbReference type="AlphaFoldDB" id="A0A1C5JGU5"/>
<reference evidence="5 6" key="1">
    <citation type="submission" date="2016-06" db="EMBL/GenBank/DDBJ databases">
        <authorList>
            <person name="Kjaerup R.B."/>
            <person name="Dalgaard T.S."/>
            <person name="Juul-Madsen H.R."/>
        </authorList>
    </citation>
    <scope>NUCLEOTIDE SEQUENCE [LARGE SCALE GENOMIC DNA]</scope>
    <source>
        <strain evidence="5 6">DSM 43904</strain>
    </source>
</reference>
<feature type="domain" description="Resolvase/invertase-type recombinase catalytic" evidence="3">
    <location>
        <begin position="3"/>
        <end position="155"/>
    </location>
</feature>
<dbReference type="Pfam" id="PF00239">
    <property type="entry name" value="Resolvase"/>
    <property type="match status" value="1"/>
</dbReference>
<dbReference type="Gene3D" id="3.40.50.1390">
    <property type="entry name" value="Resolvase, N-terminal catalytic domain"/>
    <property type="match status" value="1"/>
</dbReference>